<dbReference type="SFLD" id="SFLDG01019">
    <property type="entry name" value="Terpene_Cyclase_Like_1_C_Termi"/>
    <property type="match status" value="1"/>
</dbReference>
<dbReference type="InterPro" id="IPR001906">
    <property type="entry name" value="Terpene_synth_N"/>
</dbReference>
<evidence type="ECO:0000259" key="7">
    <source>
        <dbReference type="Pfam" id="PF03936"/>
    </source>
</evidence>
<organism evidence="8 9">
    <name type="scientific">Dipteronia sinensis</name>
    <dbReference type="NCBI Taxonomy" id="43782"/>
    <lineage>
        <taxon>Eukaryota</taxon>
        <taxon>Viridiplantae</taxon>
        <taxon>Streptophyta</taxon>
        <taxon>Embryophyta</taxon>
        <taxon>Tracheophyta</taxon>
        <taxon>Spermatophyta</taxon>
        <taxon>Magnoliopsida</taxon>
        <taxon>eudicotyledons</taxon>
        <taxon>Gunneridae</taxon>
        <taxon>Pentapetalae</taxon>
        <taxon>rosids</taxon>
        <taxon>malvids</taxon>
        <taxon>Sapindales</taxon>
        <taxon>Sapindaceae</taxon>
        <taxon>Hippocastanoideae</taxon>
        <taxon>Acereae</taxon>
        <taxon>Dipteronia</taxon>
    </lineage>
</organism>
<feature type="domain" description="Terpene synthase metal-binding" evidence="7">
    <location>
        <begin position="261"/>
        <end position="502"/>
    </location>
</feature>
<dbReference type="FunFam" id="1.50.10.130:FF:000001">
    <property type="entry name" value="Isoprene synthase, chloroplastic"/>
    <property type="match status" value="1"/>
</dbReference>
<comment type="cofactor">
    <cofactor evidence="1">
        <name>Mg(2+)</name>
        <dbReference type="ChEBI" id="CHEBI:18420"/>
    </cofactor>
</comment>
<evidence type="ECO:0000256" key="5">
    <source>
        <dbReference type="SAM" id="MobiDB-lite"/>
    </source>
</evidence>
<dbReference type="GO" id="GO:0000287">
    <property type="term" value="F:magnesium ion binding"/>
    <property type="evidence" value="ECO:0007669"/>
    <property type="project" value="InterPro"/>
</dbReference>
<dbReference type="InterPro" id="IPR034741">
    <property type="entry name" value="Terpene_cyclase-like_1_C"/>
</dbReference>
<dbReference type="Proteomes" id="UP001281410">
    <property type="component" value="Unassembled WGS sequence"/>
</dbReference>
<feature type="compositionally biased region" description="Polar residues" evidence="5">
    <location>
        <begin position="1"/>
        <end position="16"/>
    </location>
</feature>
<reference evidence="8" key="1">
    <citation type="journal article" date="2023" name="Plant J.">
        <title>Genome sequences and population genomics provide insights into the demographic history, inbreeding, and mutation load of two 'living fossil' tree species of Dipteronia.</title>
        <authorList>
            <person name="Feng Y."/>
            <person name="Comes H.P."/>
            <person name="Chen J."/>
            <person name="Zhu S."/>
            <person name="Lu R."/>
            <person name="Zhang X."/>
            <person name="Li P."/>
            <person name="Qiu J."/>
            <person name="Olsen K.M."/>
            <person name="Qiu Y."/>
        </authorList>
    </citation>
    <scope>NUCLEOTIDE SEQUENCE</scope>
    <source>
        <strain evidence="8">NBL</strain>
    </source>
</reference>
<evidence type="ECO:0000313" key="9">
    <source>
        <dbReference type="Proteomes" id="UP001281410"/>
    </source>
</evidence>
<dbReference type="Gene3D" id="1.50.10.130">
    <property type="entry name" value="Terpene synthase, N-terminal domain"/>
    <property type="match status" value="1"/>
</dbReference>
<accession>A0AAE0E0K8</accession>
<gene>
    <name evidence="8" type="ORF">Dsin_022969</name>
</gene>
<dbReference type="EMBL" id="JANJYJ010000007">
    <property type="protein sequence ID" value="KAK3199554.1"/>
    <property type="molecule type" value="Genomic_DNA"/>
</dbReference>
<dbReference type="FunFam" id="1.10.600.10:FF:000007">
    <property type="entry name" value="Isoprene synthase, chloroplastic"/>
    <property type="match status" value="1"/>
</dbReference>
<sequence>MSSQVSEFSASIQTDTSDVKRHTTSYHPTLWGDQILTHASDSATNDATTEQEFQGLRQEVRSMLTSTKDNQKLCLINAVQRLGVAYHFEREIEDALENLYNNYSDDDNNLYTVSLRFRLLRQQGYYVPSDVFNKFKDDQAVKFKESLINDVAGMLCLYEAAHLGILGEDVLDEALAFTTSHLESMASDRNQVSPQLAEQITHALNRPIRRNLPRLEARYYIDIYSGDDSKNQTLLNFAKLDFNMLQVQHQKELSSITEWWKNLDVETNLPYARNRVVEVYFWIMGVLFEGKYSFARRLLTKATAMASIIDDTYDAYGTYEELKLFTDAIRRWDINTIDVLPDYMKLIYRSVLDVYSEGEEELSKDGRSYCMRYAIEETKNVIGAYFTEAKWCNEGYVPKIEEYLDTALVTSNYRLMAILAFLGMGNIANQEVFQWSSNQPNKMIKASETISRLMDDLVSHEYEKKRQHVASGVECYMKQYEGVSKEEVIKLFRKEISNAWKDINEEFVKPTAAIPITILMRILNLARVMDVIYKDDDGYTNPHVIKHYIDSVLVNPVPV</sequence>
<evidence type="ECO:0000259" key="6">
    <source>
        <dbReference type="Pfam" id="PF01397"/>
    </source>
</evidence>
<dbReference type="AlphaFoldDB" id="A0AAE0E0K8"/>
<dbReference type="SUPFAM" id="SSF48239">
    <property type="entry name" value="Terpenoid cyclases/Protein prenyltransferases"/>
    <property type="match status" value="1"/>
</dbReference>
<dbReference type="PANTHER" id="PTHR31225">
    <property type="entry name" value="OS04G0344100 PROTEIN-RELATED"/>
    <property type="match status" value="1"/>
</dbReference>
<evidence type="ECO:0000256" key="1">
    <source>
        <dbReference type="ARBA" id="ARBA00001946"/>
    </source>
</evidence>
<dbReference type="SFLD" id="SFLDS00005">
    <property type="entry name" value="Isoprenoid_Synthase_Type_I"/>
    <property type="match status" value="1"/>
</dbReference>
<keyword evidence="3" id="KW-0460">Magnesium</keyword>
<keyword evidence="4" id="KW-0456">Lyase</keyword>
<evidence type="ECO:0000256" key="4">
    <source>
        <dbReference type="ARBA" id="ARBA00023239"/>
    </source>
</evidence>
<keyword evidence="9" id="KW-1185">Reference proteome</keyword>
<dbReference type="Pfam" id="PF03936">
    <property type="entry name" value="Terpene_synth_C"/>
    <property type="match status" value="1"/>
</dbReference>
<evidence type="ECO:0000256" key="2">
    <source>
        <dbReference type="ARBA" id="ARBA00022723"/>
    </source>
</evidence>
<protein>
    <submittedName>
        <fullName evidence="8">Uncharacterized protein</fullName>
    </submittedName>
</protein>
<dbReference type="PANTHER" id="PTHR31225:SF205">
    <property type="entry name" value="(-)-GERMACRENE D SYNTHASE-LIKE"/>
    <property type="match status" value="1"/>
</dbReference>
<dbReference type="Gene3D" id="1.10.600.10">
    <property type="entry name" value="Farnesyl Diphosphate Synthase"/>
    <property type="match status" value="1"/>
</dbReference>
<evidence type="ECO:0000256" key="3">
    <source>
        <dbReference type="ARBA" id="ARBA00022842"/>
    </source>
</evidence>
<feature type="region of interest" description="Disordered" evidence="5">
    <location>
        <begin position="1"/>
        <end position="20"/>
    </location>
</feature>
<evidence type="ECO:0000313" key="8">
    <source>
        <dbReference type="EMBL" id="KAK3199554.1"/>
    </source>
</evidence>
<dbReference type="CDD" id="cd00684">
    <property type="entry name" value="Terpene_cyclase_plant_C1"/>
    <property type="match status" value="1"/>
</dbReference>
<keyword evidence="2" id="KW-0479">Metal-binding</keyword>
<dbReference type="GO" id="GO:0016102">
    <property type="term" value="P:diterpenoid biosynthetic process"/>
    <property type="evidence" value="ECO:0007669"/>
    <property type="project" value="InterPro"/>
</dbReference>
<dbReference type="InterPro" id="IPR050148">
    <property type="entry name" value="Terpene_synthase-like"/>
</dbReference>
<dbReference type="Pfam" id="PF01397">
    <property type="entry name" value="Terpene_synth"/>
    <property type="match status" value="1"/>
</dbReference>
<dbReference type="InterPro" id="IPR008949">
    <property type="entry name" value="Isoprenoid_synthase_dom_sf"/>
</dbReference>
<proteinExistence type="predicted"/>
<name>A0AAE0E0K8_9ROSI</name>
<dbReference type="InterPro" id="IPR044814">
    <property type="entry name" value="Terpene_cyclase_plant_C1"/>
</dbReference>
<dbReference type="InterPro" id="IPR005630">
    <property type="entry name" value="Terpene_synthase_metal-bd"/>
</dbReference>
<dbReference type="InterPro" id="IPR036965">
    <property type="entry name" value="Terpene_synth_N_sf"/>
</dbReference>
<dbReference type="SUPFAM" id="SSF48576">
    <property type="entry name" value="Terpenoid synthases"/>
    <property type="match status" value="1"/>
</dbReference>
<feature type="domain" description="Terpene synthase N-terminal" evidence="6">
    <location>
        <begin position="31"/>
        <end position="204"/>
    </location>
</feature>
<dbReference type="InterPro" id="IPR008930">
    <property type="entry name" value="Terpenoid_cyclase/PrenylTrfase"/>
</dbReference>
<comment type="caution">
    <text evidence="8">The sequence shown here is derived from an EMBL/GenBank/DDBJ whole genome shotgun (WGS) entry which is preliminary data.</text>
</comment>
<dbReference type="GO" id="GO:0010333">
    <property type="term" value="F:terpene synthase activity"/>
    <property type="evidence" value="ECO:0007669"/>
    <property type="project" value="InterPro"/>
</dbReference>